<accession>A0A6P6TW58</accession>
<dbReference type="NCBIfam" id="TIGR00756">
    <property type="entry name" value="PPR"/>
    <property type="match status" value="5"/>
</dbReference>
<reference evidence="3" key="1">
    <citation type="journal article" date="2025" name="Foods">
        <title>Unveiling the Microbial Signatures of Arabica Coffee Cherries: Insights into Ripeness Specific Diversity, Functional Traits, and Implications for Quality and Safety.</title>
        <authorList>
            <consortium name="RefSeq"/>
            <person name="Tenea G.N."/>
            <person name="Cifuentes V."/>
            <person name="Reyes P."/>
            <person name="Cevallos-Vallejos M."/>
        </authorList>
    </citation>
    <scope>NUCLEOTIDE SEQUENCE [LARGE SCALE GENOMIC DNA]</scope>
</reference>
<feature type="repeat" description="PPR" evidence="2">
    <location>
        <begin position="97"/>
        <end position="131"/>
    </location>
</feature>
<dbReference type="Pfam" id="PF13041">
    <property type="entry name" value="PPR_2"/>
    <property type="match status" value="4"/>
</dbReference>
<feature type="repeat" description="PPR" evidence="2">
    <location>
        <begin position="400"/>
        <end position="430"/>
    </location>
</feature>
<reference evidence="4" key="2">
    <citation type="submission" date="2025-05" db="UniProtKB">
        <authorList>
            <consortium name="RefSeq"/>
        </authorList>
    </citation>
    <scope>IDENTIFICATION</scope>
    <source>
        <tissue evidence="4 5">Leaves</tissue>
    </source>
</reference>
<accession>A0A6P6TZW2</accession>
<gene>
    <name evidence="4" type="primary">LOC113704914</name>
    <name evidence="5" type="synonym">LOC113706141</name>
</gene>
<proteinExistence type="predicted"/>
<evidence type="ECO:0000313" key="4">
    <source>
        <dbReference type="RefSeq" id="XP_027082580.2"/>
    </source>
</evidence>
<dbReference type="InterPro" id="IPR011990">
    <property type="entry name" value="TPR-like_helical_dom_sf"/>
</dbReference>
<feature type="repeat" description="PPR" evidence="2">
    <location>
        <begin position="198"/>
        <end position="232"/>
    </location>
</feature>
<dbReference type="GeneID" id="113704914"/>
<dbReference type="InterPro" id="IPR046848">
    <property type="entry name" value="E_motif"/>
</dbReference>
<dbReference type="RefSeq" id="XP_027082580.2">
    <property type="nucleotide sequence ID" value="XM_027226779.2"/>
</dbReference>
<feature type="repeat" description="PPR" evidence="2">
    <location>
        <begin position="299"/>
        <end position="329"/>
    </location>
</feature>
<sequence length="668" mass="75271">MFKSLGYLTVAARLNCKLTTSSSFAHNVQSPRLQALHSLIKKCLSVKGIKSLHARIIVHGLAHRDLTVNKLIASYALSPWGDIQYAQILFDEIPQRNRYVYNSLIRGYANSEDPEKAVILYKQMIVSAIFPNEFTFPFVLKACGIKESYRDGVLVHLMAVKLGYESHVCVENGLINVYVRCGTIASARKVFDEIMEKTLVSWNSMIGGYARVGCGEQPFLLFLEMRGRGIQPDVFTLMYLLSVCSHDCNLELGKFVHHNVVINGIGVDIVLQNAFLDMYAKCGDLHAAQTLFDRMVHRNVVSWTSLLTAYAKHGCLERAKDIFSQMPVKNVVSWNSMMSSCIHEGCLQDALDLFFEMCNSKVEPDEITLVSVLSACCQLGDLVMGNKVQDYIRCNNINSSVTLNNALIDTFSKCGSLENAFDLFNEMPEKNIVSWNVMIGALAFHGFGHEAIQLFEEMQAGGKWPDKVTFIGLLSACCHSGLTDIGWYYFDKMSSVYGVPREIEHYACMVDILGRGGFLDEAVKLIGRMPMKPHTVIWSSLLNACRIYHNITIAEQVLKQLLEQEPYASHCGLYVLMSNIYSEAKRWGDMKNIRKLMNDNGIKKHDAVSSIEICGNIHEFMVSDERHADSRHADSRAIYNLLDQFMDHLRSDGYMYSLSTVLFEVDEI</sequence>
<organism evidence="3 4">
    <name type="scientific">Coffea arabica</name>
    <name type="common">Arabian coffee</name>
    <dbReference type="NCBI Taxonomy" id="13443"/>
    <lineage>
        <taxon>Eukaryota</taxon>
        <taxon>Viridiplantae</taxon>
        <taxon>Streptophyta</taxon>
        <taxon>Embryophyta</taxon>
        <taxon>Tracheophyta</taxon>
        <taxon>Spermatophyta</taxon>
        <taxon>Magnoliopsida</taxon>
        <taxon>eudicotyledons</taxon>
        <taxon>Gunneridae</taxon>
        <taxon>Pentapetalae</taxon>
        <taxon>asterids</taxon>
        <taxon>lamiids</taxon>
        <taxon>Gentianales</taxon>
        <taxon>Rubiaceae</taxon>
        <taxon>Ixoroideae</taxon>
        <taxon>Gardenieae complex</taxon>
        <taxon>Bertiereae - Coffeeae clade</taxon>
        <taxon>Coffeeae</taxon>
        <taxon>Coffea</taxon>
    </lineage>
</organism>
<keyword evidence="1" id="KW-0677">Repeat</keyword>
<dbReference type="PANTHER" id="PTHR47926:SF528">
    <property type="entry name" value="PENTATRICOPEPTIDE REPEAT-CONTAINING PROTEIN"/>
    <property type="match status" value="1"/>
</dbReference>
<feature type="repeat" description="PPR" evidence="2">
    <location>
        <begin position="330"/>
        <end position="364"/>
    </location>
</feature>
<dbReference type="RefSeq" id="XP_027083833.1">
    <property type="nucleotide sequence ID" value="XM_027228032.1"/>
</dbReference>
<evidence type="ECO:0000313" key="3">
    <source>
        <dbReference type="Proteomes" id="UP001652660"/>
    </source>
</evidence>
<dbReference type="Proteomes" id="UP001652660">
    <property type="component" value="Chromosome 8e"/>
</dbReference>
<keyword evidence="3" id="KW-1185">Reference proteome</keyword>
<feature type="repeat" description="PPR" evidence="2">
    <location>
        <begin position="431"/>
        <end position="465"/>
    </location>
</feature>
<dbReference type="Pfam" id="PF01535">
    <property type="entry name" value="PPR"/>
    <property type="match status" value="3"/>
</dbReference>
<name>A0A6P6TW58_COFAR</name>
<dbReference type="OrthoDB" id="185373at2759"/>
<dbReference type="GO" id="GO:0009451">
    <property type="term" value="P:RNA modification"/>
    <property type="evidence" value="ECO:0007669"/>
    <property type="project" value="InterPro"/>
</dbReference>
<evidence type="ECO:0000256" key="1">
    <source>
        <dbReference type="ARBA" id="ARBA00022737"/>
    </source>
</evidence>
<dbReference type="Gene3D" id="1.25.40.10">
    <property type="entry name" value="Tetratricopeptide repeat domain"/>
    <property type="match status" value="4"/>
</dbReference>
<dbReference type="GO" id="GO:0003723">
    <property type="term" value="F:RNA binding"/>
    <property type="evidence" value="ECO:0007669"/>
    <property type="project" value="InterPro"/>
</dbReference>
<evidence type="ECO:0000256" key="2">
    <source>
        <dbReference type="PROSITE-ProRule" id="PRU00708"/>
    </source>
</evidence>
<dbReference type="AlphaFoldDB" id="A0A6P6TW58"/>
<dbReference type="PANTHER" id="PTHR47926">
    <property type="entry name" value="PENTATRICOPEPTIDE REPEAT-CONTAINING PROTEIN"/>
    <property type="match status" value="1"/>
</dbReference>
<dbReference type="Pfam" id="PF20431">
    <property type="entry name" value="E_motif"/>
    <property type="match status" value="1"/>
</dbReference>
<evidence type="ECO:0000313" key="5">
    <source>
        <dbReference type="RefSeq" id="XP_027083833.1"/>
    </source>
</evidence>
<dbReference type="Proteomes" id="UP001652660">
    <property type="component" value="Chromosome 8c"/>
</dbReference>
<dbReference type="InterPro" id="IPR002885">
    <property type="entry name" value="PPR_rpt"/>
</dbReference>
<protein>
    <submittedName>
        <fullName evidence="4 5">Pentatricopeptide repeat-containing protein At2g29760, chloroplastic-like</fullName>
    </submittedName>
</protein>
<dbReference type="PROSITE" id="PS51375">
    <property type="entry name" value="PPR"/>
    <property type="match status" value="6"/>
</dbReference>
<dbReference type="InterPro" id="IPR046960">
    <property type="entry name" value="PPR_At4g14850-like_plant"/>
</dbReference>